<keyword evidence="2" id="KW-0812">Transmembrane</keyword>
<name>A0A852YLP4_9MICO</name>
<evidence type="ECO:0000313" key="4">
    <source>
        <dbReference type="EMBL" id="NYG98135.1"/>
    </source>
</evidence>
<feature type="compositionally biased region" description="Acidic residues" evidence="1">
    <location>
        <begin position="365"/>
        <end position="379"/>
    </location>
</feature>
<organism evidence="4 5">
    <name type="scientific">Schumannella luteola</name>
    <dbReference type="NCBI Taxonomy" id="472059"/>
    <lineage>
        <taxon>Bacteria</taxon>
        <taxon>Bacillati</taxon>
        <taxon>Actinomycetota</taxon>
        <taxon>Actinomycetes</taxon>
        <taxon>Micrococcales</taxon>
        <taxon>Microbacteriaceae</taxon>
        <taxon>Schumannella</taxon>
    </lineage>
</organism>
<sequence>MTASIRPARRAGIRLAAAGLAALLAAGAAAALAPASAAHAADDDVTWTVRTAANDFGADRTAYGYTITPGEKVDDALVVANRGDEALDLGVYAADGYTTDSGQFDILAAVEKSKNLGLWAVPKSDRVVVQPGQTVEVPFTVSVPKNATPGDYVGGIVTSLTQPDADQGINVDRRLGVKMSIRVGGDLTPSLAIENGSVSYGGGLNPFAGGDATVQYTLHNTGNAVLSAHQEVTLTGPFGWFPVSLGEVAEPPQLLPGDSWDVKLTGHDVPAVFALFGTVKVTPLVVDAAKSTTPLADVEQTIVGQAVPWTLLVVILVIAALVVFLLRRRRRVVAVAKSREDDRVAEAVEKALAAEKAKKGGAAVEEPEESEESASEDETAAVPVGSGKD</sequence>
<evidence type="ECO:0000256" key="2">
    <source>
        <dbReference type="SAM" id="Phobius"/>
    </source>
</evidence>
<keyword evidence="3" id="KW-0732">Signal</keyword>
<gene>
    <name evidence="4" type="ORF">BJ979_000761</name>
</gene>
<reference evidence="4 5" key="1">
    <citation type="submission" date="2020-07" db="EMBL/GenBank/DDBJ databases">
        <title>Sequencing the genomes of 1000 actinobacteria strains.</title>
        <authorList>
            <person name="Klenk H.-P."/>
        </authorList>
    </citation>
    <scope>NUCLEOTIDE SEQUENCE [LARGE SCALE GENOMIC DNA]</scope>
    <source>
        <strain evidence="4 5">DSM 23141</strain>
    </source>
</reference>
<keyword evidence="5" id="KW-1185">Reference proteome</keyword>
<dbReference type="EMBL" id="JACBZY010000001">
    <property type="protein sequence ID" value="NYG98135.1"/>
    <property type="molecule type" value="Genomic_DNA"/>
</dbReference>
<evidence type="ECO:0000256" key="3">
    <source>
        <dbReference type="SAM" id="SignalP"/>
    </source>
</evidence>
<feature type="region of interest" description="Disordered" evidence="1">
    <location>
        <begin position="355"/>
        <end position="389"/>
    </location>
</feature>
<evidence type="ECO:0008006" key="6">
    <source>
        <dbReference type="Google" id="ProtNLM"/>
    </source>
</evidence>
<keyword evidence="2" id="KW-1133">Transmembrane helix</keyword>
<evidence type="ECO:0000313" key="5">
    <source>
        <dbReference type="Proteomes" id="UP000553888"/>
    </source>
</evidence>
<dbReference type="InterPro" id="IPR006311">
    <property type="entry name" value="TAT_signal"/>
</dbReference>
<dbReference type="AlphaFoldDB" id="A0A852YLP4"/>
<accession>A0A852YLP4</accession>
<evidence type="ECO:0000256" key="1">
    <source>
        <dbReference type="SAM" id="MobiDB-lite"/>
    </source>
</evidence>
<feature type="transmembrane region" description="Helical" evidence="2">
    <location>
        <begin position="306"/>
        <end position="326"/>
    </location>
</feature>
<dbReference type="PROSITE" id="PS51318">
    <property type="entry name" value="TAT"/>
    <property type="match status" value="1"/>
</dbReference>
<feature type="chain" id="PRO_5032762675" description="DUF916 domain-containing protein" evidence="3">
    <location>
        <begin position="41"/>
        <end position="389"/>
    </location>
</feature>
<keyword evidence="2" id="KW-0472">Membrane</keyword>
<dbReference type="Proteomes" id="UP000553888">
    <property type="component" value="Unassembled WGS sequence"/>
</dbReference>
<protein>
    <recommendedName>
        <fullName evidence="6">DUF916 domain-containing protein</fullName>
    </recommendedName>
</protein>
<feature type="signal peptide" evidence="3">
    <location>
        <begin position="1"/>
        <end position="40"/>
    </location>
</feature>
<comment type="caution">
    <text evidence="4">The sequence shown here is derived from an EMBL/GenBank/DDBJ whole genome shotgun (WGS) entry which is preliminary data.</text>
</comment>
<proteinExistence type="predicted"/>
<dbReference type="RefSeq" id="WP_179565339.1">
    <property type="nucleotide sequence ID" value="NZ_JACBZY010000001.1"/>
</dbReference>